<dbReference type="RefSeq" id="WP_215883396.1">
    <property type="nucleotide sequence ID" value="NZ_JAAOMP010000069.1"/>
</dbReference>
<accession>A0ABS5ZX16</accession>
<comment type="caution">
    <text evidence="1">The sequence shown here is derived from an EMBL/GenBank/DDBJ whole genome shotgun (WGS) entry which is preliminary data.</text>
</comment>
<gene>
    <name evidence="1" type="ORF">HAP95_06065</name>
</gene>
<protein>
    <recommendedName>
        <fullName evidence="3">Lipoprotein</fullName>
    </recommendedName>
</protein>
<dbReference type="EMBL" id="JAAOMP010000069">
    <property type="protein sequence ID" value="MBU2759719.1"/>
    <property type="molecule type" value="Genomic_DNA"/>
</dbReference>
<evidence type="ECO:0000313" key="2">
    <source>
        <dbReference type="Proteomes" id="UP000755654"/>
    </source>
</evidence>
<dbReference type="PROSITE" id="PS51257">
    <property type="entry name" value="PROKAR_LIPOPROTEIN"/>
    <property type="match status" value="1"/>
</dbReference>
<name>A0ABS5ZX16_9PROT</name>
<evidence type="ECO:0000313" key="1">
    <source>
        <dbReference type="EMBL" id="MBU2759719.1"/>
    </source>
</evidence>
<reference evidence="1 2" key="1">
    <citation type="journal article" date="2021" name="ISME J.">
        <title>Genomic evolution of the class Acidithiobacillia: deep-branching Proteobacteria living in extreme acidic conditions.</title>
        <authorList>
            <person name="Moya-Beltran A."/>
            <person name="Beard S."/>
            <person name="Rojas-Villalobos C."/>
            <person name="Issotta F."/>
            <person name="Gallardo Y."/>
            <person name="Ulloa R."/>
            <person name="Giaveno A."/>
            <person name="Degli Esposti M."/>
            <person name="Johnson D.B."/>
            <person name="Quatrini R."/>
        </authorList>
    </citation>
    <scope>NUCLEOTIDE SEQUENCE [LARGE SCALE GENOMIC DNA]</scope>
    <source>
        <strain evidence="1 2">RW2</strain>
    </source>
</reference>
<sequence>MRHITKYIIAFCTIFSGCAYSTDFLKPGLWINSNKTGHVCVAQNNSIPSLAYLRLEVEMSGTGSEQSTECNIGHFVFKNRTGYEAGFSCVVRTAKIPTPKTGRTYVESKHFLVYILAKKIDKNRFYGAIGQKNSTAYPSIGEKNINRLEKNNFYTWIRKKCTPPINTFYQFSTYYGFPVSLMQDRVTRECQGGVTSRFCCKHDTVNFPNHGRKSPNLCG</sequence>
<organism evidence="1 2">
    <name type="scientific">Acidithiobacillus sulfurivorans</name>
    <dbReference type="NCBI Taxonomy" id="1958756"/>
    <lineage>
        <taxon>Bacteria</taxon>
        <taxon>Pseudomonadati</taxon>
        <taxon>Pseudomonadota</taxon>
        <taxon>Acidithiobacillia</taxon>
        <taxon>Acidithiobacillales</taxon>
        <taxon>Acidithiobacillaceae</taxon>
        <taxon>Acidithiobacillus</taxon>
    </lineage>
</organism>
<dbReference type="Proteomes" id="UP000755654">
    <property type="component" value="Unassembled WGS sequence"/>
</dbReference>
<evidence type="ECO:0008006" key="3">
    <source>
        <dbReference type="Google" id="ProtNLM"/>
    </source>
</evidence>
<keyword evidence="2" id="KW-1185">Reference proteome</keyword>
<proteinExistence type="predicted"/>